<sequence length="146" mass="16523">MVKNPSIPPRHGLRRLLYVYSWRMRYWWLDTRAGDLTRRGSCLVAALVAFVLVVDHLRAPPPPAGSPQQAFVWWVQLIIMVVALLVSSMLSKTDQTKPEVQKADIPTTEEGTSFRRIYGTRRVTDPVVLAWQSNGTRPIKAKGGKK</sequence>
<feature type="transmembrane region" description="Helical" evidence="1">
    <location>
        <begin position="71"/>
        <end position="90"/>
    </location>
</feature>
<protein>
    <submittedName>
        <fullName evidence="2">Uncharacterized protein</fullName>
    </submittedName>
</protein>
<keyword evidence="1" id="KW-0812">Transmembrane</keyword>
<evidence type="ECO:0000313" key="3">
    <source>
        <dbReference type="Proteomes" id="UP001320843"/>
    </source>
</evidence>
<comment type="caution">
    <text evidence="2">The sequence shown here is derived from an EMBL/GenBank/DDBJ whole genome shotgun (WGS) entry which is preliminary data.</text>
</comment>
<dbReference type="EMBL" id="JANFWR010000007">
    <property type="protein sequence ID" value="MCW0398777.1"/>
    <property type="molecule type" value="Genomic_DNA"/>
</dbReference>
<accession>A0ABT3DTG8</accession>
<evidence type="ECO:0000256" key="1">
    <source>
        <dbReference type="SAM" id="Phobius"/>
    </source>
</evidence>
<name>A0ABT3DTG8_9XANT</name>
<keyword evidence="1" id="KW-1133">Transmembrane helix</keyword>
<proteinExistence type="predicted"/>
<reference evidence="2 3" key="1">
    <citation type="submission" date="2022-06" db="EMBL/GenBank/DDBJ databases">
        <title>Dynamics of rice microbiomes reveals core vertical transmitted seed endophytes.</title>
        <authorList>
            <person name="Liao K."/>
            <person name="Zhang X."/>
        </authorList>
    </citation>
    <scope>NUCLEOTIDE SEQUENCE [LARGE SCALE GENOMIC DNA]</scope>
    <source>
        <strain evidence="2 3">YT10-10-1</strain>
    </source>
</reference>
<evidence type="ECO:0000313" key="2">
    <source>
        <dbReference type="EMBL" id="MCW0398777.1"/>
    </source>
</evidence>
<keyword evidence="1" id="KW-0472">Membrane</keyword>
<organism evidence="2 3">
    <name type="scientific">Xanthomonas sacchari</name>
    <dbReference type="NCBI Taxonomy" id="56458"/>
    <lineage>
        <taxon>Bacteria</taxon>
        <taxon>Pseudomonadati</taxon>
        <taxon>Pseudomonadota</taxon>
        <taxon>Gammaproteobacteria</taxon>
        <taxon>Lysobacterales</taxon>
        <taxon>Lysobacteraceae</taxon>
        <taxon>Xanthomonas</taxon>
    </lineage>
</organism>
<gene>
    <name evidence="2" type="ORF">NB700_001333</name>
</gene>
<dbReference type="Proteomes" id="UP001320843">
    <property type="component" value="Unassembled WGS sequence"/>
</dbReference>
<feature type="transmembrane region" description="Helical" evidence="1">
    <location>
        <begin position="42"/>
        <end position="59"/>
    </location>
</feature>
<keyword evidence="3" id="KW-1185">Reference proteome</keyword>